<dbReference type="InterPro" id="IPR023214">
    <property type="entry name" value="HAD_sf"/>
</dbReference>
<dbReference type="PANTHER" id="PTHR18901:SF38">
    <property type="entry name" value="PSEUDOURIDINE-5'-PHOSPHATASE"/>
    <property type="match status" value="1"/>
</dbReference>
<keyword evidence="2" id="KW-1185">Reference proteome</keyword>
<dbReference type="SFLD" id="SFLDS00003">
    <property type="entry name" value="Haloacid_Dehalogenase"/>
    <property type="match status" value="1"/>
</dbReference>
<dbReference type="Pfam" id="PF00702">
    <property type="entry name" value="Hydrolase"/>
    <property type="match status" value="1"/>
</dbReference>
<dbReference type="CDD" id="cd07505">
    <property type="entry name" value="HAD_BPGM-like"/>
    <property type="match status" value="1"/>
</dbReference>
<dbReference type="PRINTS" id="PR00413">
    <property type="entry name" value="HADHALOGNASE"/>
</dbReference>
<dbReference type="SFLD" id="SFLDG01129">
    <property type="entry name" value="C1.5:_HAD__Beta-PGM__Phosphata"/>
    <property type="match status" value="1"/>
</dbReference>
<gene>
    <name evidence="1" type="ORF">GCM10009850_027340</name>
</gene>
<comment type="caution">
    <text evidence="1">The sequence shown here is derived from an EMBL/GenBank/DDBJ whole genome shotgun (WGS) entry which is preliminary data.</text>
</comment>
<sequence>MTAAPGSGPPVASGSGPLEAVLFDMDGTLFDSEPLWDVSLADLAEMLGGTLSSETRRRVIGGNLRDTTRIIHEDLGVEADVEESAAWLLERTRQLFALGVPWRPAAQAVVESVRRQGIATALVTSSHRALVTEVLAQLEPGLFDVVVCGDEVSRPKPDPEAYLTAAERLGVDPRNCVALEDSGRGIAAALAAGCVVVAVPEDGAALGDGHGAVVVPLEAVTVDRLMSLLADRVRPRLTL</sequence>
<dbReference type="InterPro" id="IPR036412">
    <property type="entry name" value="HAD-like_sf"/>
</dbReference>
<dbReference type="Proteomes" id="UP001499843">
    <property type="component" value="Unassembled WGS sequence"/>
</dbReference>
<reference evidence="1 2" key="1">
    <citation type="journal article" date="2019" name="Int. J. Syst. Evol. Microbiol.">
        <title>The Global Catalogue of Microorganisms (GCM) 10K type strain sequencing project: providing services to taxonomists for standard genome sequencing and annotation.</title>
        <authorList>
            <consortium name="The Broad Institute Genomics Platform"/>
            <consortium name="The Broad Institute Genome Sequencing Center for Infectious Disease"/>
            <person name="Wu L."/>
            <person name="Ma J."/>
        </authorList>
    </citation>
    <scope>NUCLEOTIDE SEQUENCE [LARGE SCALE GENOMIC DNA]</scope>
    <source>
        <strain evidence="1 2">JCM 16114</strain>
    </source>
</reference>
<accession>A0ABN3CD39</accession>
<protein>
    <submittedName>
        <fullName evidence="1">HAD family hydrolase</fullName>
    </submittedName>
</protein>
<dbReference type="NCBIfam" id="TIGR01509">
    <property type="entry name" value="HAD-SF-IA-v3"/>
    <property type="match status" value="1"/>
</dbReference>
<name>A0ABN3CD39_9ACTN</name>
<dbReference type="Gene3D" id="3.40.50.1000">
    <property type="entry name" value="HAD superfamily/HAD-like"/>
    <property type="match status" value="1"/>
</dbReference>
<keyword evidence="1" id="KW-0378">Hydrolase</keyword>
<evidence type="ECO:0000313" key="2">
    <source>
        <dbReference type="Proteomes" id="UP001499843"/>
    </source>
</evidence>
<dbReference type="Gene3D" id="1.10.150.240">
    <property type="entry name" value="Putative phosphatase, domain 2"/>
    <property type="match status" value="1"/>
</dbReference>
<organism evidence="1 2">
    <name type="scientific">Nonomuraea monospora</name>
    <dbReference type="NCBI Taxonomy" id="568818"/>
    <lineage>
        <taxon>Bacteria</taxon>
        <taxon>Bacillati</taxon>
        <taxon>Actinomycetota</taxon>
        <taxon>Actinomycetes</taxon>
        <taxon>Streptosporangiales</taxon>
        <taxon>Streptosporangiaceae</taxon>
        <taxon>Nonomuraea</taxon>
    </lineage>
</organism>
<dbReference type="InterPro" id="IPR023198">
    <property type="entry name" value="PGP-like_dom2"/>
</dbReference>
<dbReference type="EMBL" id="BAAAQX010000006">
    <property type="protein sequence ID" value="GAA2207276.1"/>
    <property type="molecule type" value="Genomic_DNA"/>
</dbReference>
<dbReference type="SUPFAM" id="SSF56784">
    <property type="entry name" value="HAD-like"/>
    <property type="match status" value="1"/>
</dbReference>
<dbReference type="GO" id="GO:0016787">
    <property type="term" value="F:hydrolase activity"/>
    <property type="evidence" value="ECO:0007669"/>
    <property type="project" value="UniProtKB-KW"/>
</dbReference>
<evidence type="ECO:0000313" key="1">
    <source>
        <dbReference type="EMBL" id="GAA2207276.1"/>
    </source>
</evidence>
<dbReference type="InterPro" id="IPR006439">
    <property type="entry name" value="HAD-SF_hydro_IA"/>
</dbReference>
<dbReference type="SFLD" id="SFLDG01135">
    <property type="entry name" value="C1.5.6:_HAD__Beta-PGM__Phospha"/>
    <property type="match status" value="1"/>
</dbReference>
<proteinExistence type="predicted"/>
<dbReference type="PANTHER" id="PTHR18901">
    <property type="entry name" value="2-DEOXYGLUCOSE-6-PHOSPHATE PHOSPHATASE 2"/>
    <property type="match status" value="1"/>
</dbReference>